<proteinExistence type="predicted"/>
<dbReference type="Proteomes" id="UP000322822">
    <property type="component" value="Chromosome 1"/>
</dbReference>
<dbReference type="Gene3D" id="3.40.390.10">
    <property type="entry name" value="Collagenase (Catalytic Domain)"/>
    <property type="match status" value="1"/>
</dbReference>
<dbReference type="InterPro" id="IPR048990">
    <property type="entry name" value="StcE_b-sandwich"/>
</dbReference>
<dbReference type="GO" id="GO:0008237">
    <property type="term" value="F:metallopeptidase activity"/>
    <property type="evidence" value="ECO:0007669"/>
    <property type="project" value="InterPro"/>
</dbReference>
<dbReference type="OrthoDB" id="8673369at2"/>
<dbReference type="AlphaFoldDB" id="A0A5P2H3C3"/>
<gene>
    <name evidence="3" type="ORF">FOB72_07130</name>
</gene>
<evidence type="ECO:0000259" key="2">
    <source>
        <dbReference type="Pfam" id="PF20944"/>
    </source>
</evidence>
<feature type="domain" description="Metalloprotease StcE beta-sandwich" evidence="2">
    <location>
        <begin position="140"/>
        <end position="206"/>
    </location>
</feature>
<dbReference type="Gene3D" id="2.60.120.1230">
    <property type="match status" value="4"/>
</dbReference>
<dbReference type="InterPro" id="IPR024079">
    <property type="entry name" value="MetalloPept_cat_dom_sf"/>
</dbReference>
<feature type="domain" description="Metalloprotease StcE beta-sandwich" evidence="2">
    <location>
        <begin position="46"/>
        <end position="115"/>
    </location>
</feature>
<evidence type="ECO:0000256" key="1">
    <source>
        <dbReference type="SAM" id="SignalP"/>
    </source>
</evidence>
<protein>
    <recommendedName>
        <fullName evidence="2">Metalloprotease StcE beta-sandwich domain-containing protein</fullName>
    </recommendedName>
</protein>
<dbReference type="Pfam" id="PF13582">
    <property type="entry name" value="Reprolysin_3"/>
    <property type="match status" value="1"/>
</dbReference>
<feature type="domain" description="Metalloprotease StcE beta-sandwich" evidence="2">
    <location>
        <begin position="325"/>
        <end position="390"/>
    </location>
</feature>
<dbReference type="SUPFAM" id="SSF55486">
    <property type="entry name" value="Metalloproteases ('zincins'), catalytic domain"/>
    <property type="match status" value="1"/>
</dbReference>
<dbReference type="Pfam" id="PF20944">
    <property type="entry name" value="StcE_b-sandwich"/>
    <property type="match status" value="4"/>
</dbReference>
<sequence>MLHRTLVARAALWACLAWTGPGMAVSFSPADLRENTIPVSDADARLTLADGMWTPVVRLPDRHPRDGIQYHIATSAAYPTTLLTRNTDLGIDSLTLHAGNQISFRYRKDGNVWTVVAPVQSPRGGSDMVASAPNAFVSLYELRDGDWTGKVRLPADATDGALVLIRSAATWPSAIDPAHALFPSSLRLQHGDAYLFQFSKARGRWMPLRTARRIVQARTVAGRLPHPTAPVTEVRFADGNWTPSIALPASASDRDRIVFTSQATWPATLLPDAANPRHAVRIATGQRYDFTYVKAESAWKMTSHPRRLLLVKHLPQGVIPQPTTPITDVLAGDANWARELVLPQTANPGDAIVVRSTAAWPFAVRSATSATPRHIKTGDTVRFTFNEGKWDTGTHVVDILLVYSDAAAQRLGDQAMRMRLYEGLRLTNEALENAKANLYYNPVAVVRRTVRNGGTTLGQALSAIRFDPDIQAELRDRKADAIYYEGTEAGCGLAYVRPNSFSMVGTGSLACGTTVMRHELGHNLGLSHGGERYANPRYAVGNTLHGTVMGGNAIPYYSTPHILHPITGEPLGIPDQIDAVRVINERSQEIAAFR</sequence>
<evidence type="ECO:0000313" key="4">
    <source>
        <dbReference type="Proteomes" id="UP000322822"/>
    </source>
</evidence>
<feature type="domain" description="Metalloprotease StcE beta-sandwich" evidence="2">
    <location>
        <begin position="229"/>
        <end position="302"/>
    </location>
</feature>
<evidence type="ECO:0000313" key="3">
    <source>
        <dbReference type="EMBL" id="QET01839.1"/>
    </source>
</evidence>
<dbReference type="RefSeq" id="WP_150371888.1">
    <property type="nucleotide sequence ID" value="NZ_CP044065.1"/>
</dbReference>
<reference evidence="3 4" key="1">
    <citation type="submission" date="2019-09" db="EMBL/GenBank/DDBJ databases">
        <title>FDA dAtabase for Regulatory Grade micrObial Sequences (FDA-ARGOS): Supporting development and validation of Infectious Disease Dx tests.</title>
        <authorList>
            <person name="Sciortino C."/>
            <person name="Tallon L."/>
            <person name="Sadzewicz L."/>
            <person name="Vavikolanu K."/>
            <person name="Mehta A."/>
            <person name="Aluvathingal J."/>
            <person name="Nadendla S."/>
            <person name="Nandy P."/>
            <person name="Geyer C."/>
            <person name="Yan Y."/>
            <person name="Sichtig H."/>
        </authorList>
    </citation>
    <scope>NUCLEOTIDE SEQUENCE [LARGE SCALE GENOMIC DNA]</scope>
    <source>
        <strain evidence="3 4">FDAARGOS_664</strain>
    </source>
</reference>
<feature type="chain" id="PRO_5024949712" description="Metalloprotease StcE beta-sandwich domain-containing protein" evidence="1">
    <location>
        <begin position="25"/>
        <end position="594"/>
    </location>
</feature>
<organism evidence="3 4">
    <name type="scientific">Cupriavidus pauculus</name>
    <dbReference type="NCBI Taxonomy" id="82633"/>
    <lineage>
        <taxon>Bacteria</taxon>
        <taxon>Pseudomonadati</taxon>
        <taxon>Pseudomonadota</taxon>
        <taxon>Betaproteobacteria</taxon>
        <taxon>Burkholderiales</taxon>
        <taxon>Burkholderiaceae</taxon>
        <taxon>Cupriavidus</taxon>
    </lineage>
</organism>
<dbReference type="EMBL" id="CP044065">
    <property type="protein sequence ID" value="QET01839.1"/>
    <property type="molecule type" value="Genomic_DNA"/>
</dbReference>
<name>A0A5P2H3C3_9BURK</name>
<accession>A0A5P2H3C3</accession>
<feature type="signal peptide" evidence="1">
    <location>
        <begin position="1"/>
        <end position="24"/>
    </location>
</feature>
<keyword evidence="1" id="KW-0732">Signal</keyword>